<evidence type="ECO:0000256" key="2">
    <source>
        <dbReference type="PROSITE-ProRule" id="PRU00703"/>
    </source>
</evidence>
<keyword evidence="1" id="KW-0677">Repeat</keyword>
<organism evidence="4 5">
    <name type="scientific">Bacillus carboniphilus</name>
    <dbReference type="NCBI Taxonomy" id="86663"/>
    <lineage>
        <taxon>Bacteria</taxon>
        <taxon>Bacillati</taxon>
        <taxon>Bacillota</taxon>
        <taxon>Bacilli</taxon>
        <taxon>Bacillales</taxon>
        <taxon>Bacillaceae</taxon>
        <taxon>Bacillus</taxon>
    </lineage>
</organism>
<dbReference type="EMBL" id="CP129013">
    <property type="protein sequence ID" value="WLR43763.1"/>
    <property type="molecule type" value="Genomic_DNA"/>
</dbReference>
<dbReference type="InterPro" id="IPR046342">
    <property type="entry name" value="CBS_dom_sf"/>
</dbReference>
<feature type="domain" description="CBS" evidence="3">
    <location>
        <begin position="7"/>
        <end position="66"/>
    </location>
</feature>
<dbReference type="RefSeq" id="WP_226538579.1">
    <property type="nucleotide sequence ID" value="NZ_CP129013.1"/>
</dbReference>
<dbReference type="InterPro" id="IPR017036">
    <property type="entry name" value="Lmo0553-like"/>
</dbReference>
<gene>
    <name evidence="4" type="ORF">LC087_06440</name>
</gene>
<dbReference type="InterPro" id="IPR051462">
    <property type="entry name" value="CBS_domain-containing"/>
</dbReference>
<dbReference type="SUPFAM" id="SSF54631">
    <property type="entry name" value="CBS-domain pair"/>
    <property type="match status" value="1"/>
</dbReference>
<dbReference type="PROSITE" id="PS51371">
    <property type="entry name" value="CBS"/>
    <property type="match status" value="1"/>
</dbReference>
<sequence length="211" mass="24321">MFVSSIMIPKHKSITVQLDQTVDEVLNILERNEIDGVPVLDEQRYVGMVTRYQIYRHFFEGSSNKEQFLKEVLVGKICTHQNTFLTGDEKFESILLSLKDFPALAVVDSSLEFKGLVTRYEVLEQFQSAFGMKKNGVRITITSIEAGGRLARLAEVAKQYHEQIISIVTFDETDKLVRRIVLKIEKKDNIPEFLSKLEKNGFRVLEIFEEK</sequence>
<dbReference type="PIRSF" id="PIRSF035040">
    <property type="entry name" value="UCP035040_CBS_Lmo0553"/>
    <property type="match status" value="1"/>
</dbReference>
<dbReference type="PANTHER" id="PTHR48108:SF26">
    <property type="entry name" value="CBS DOMAIN-CONTAINING PROTEIN DDB_G0289609"/>
    <property type="match status" value="1"/>
</dbReference>
<evidence type="ECO:0000259" key="3">
    <source>
        <dbReference type="PROSITE" id="PS51371"/>
    </source>
</evidence>
<dbReference type="Proteomes" id="UP001197974">
    <property type="component" value="Chromosome"/>
</dbReference>
<proteinExistence type="predicted"/>
<dbReference type="PANTHER" id="PTHR48108">
    <property type="entry name" value="CBS DOMAIN-CONTAINING PROTEIN CBSX2, CHLOROPLASTIC"/>
    <property type="match status" value="1"/>
</dbReference>
<dbReference type="Gene3D" id="3.10.580.10">
    <property type="entry name" value="CBS-domain"/>
    <property type="match status" value="1"/>
</dbReference>
<accession>A0ABY9JYB9</accession>
<dbReference type="CDD" id="cd02205">
    <property type="entry name" value="CBS_pair_SF"/>
    <property type="match status" value="1"/>
</dbReference>
<name>A0ABY9JYB9_9BACI</name>
<dbReference type="SMART" id="SM00116">
    <property type="entry name" value="CBS"/>
    <property type="match status" value="2"/>
</dbReference>
<evidence type="ECO:0000256" key="1">
    <source>
        <dbReference type="ARBA" id="ARBA00022737"/>
    </source>
</evidence>
<protein>
    <submittedName>
        <fullName evidence="4">CBS domain-containing protein</fullName>
    </submittedName>
</protein>
<keyword evidence="5" id="KW-1185">Reference proteome</keyword>
<evidence type="ECO:0000313" key="4">
    <source>
        <dbReference type="EMBL" id="WLR43763.1"/>
    </source>
</evidence>
<reference evidence="4 5" key="1">
    <citation type="submission" date="2023-06" db="EMBL/GenBank/DDBJ databases">
        <title>Five Gram-positive bacteria isolated from mangrove sediments in Shenzhen, Guangdong, China.</title>
        <authorList>
            <person name="Yu S."/>
            <person name="Zheng W."/>
            <person name="Huang Y."/>
        </authorList>
    </citation>
    <scope>NUCLEOTIDE SEQUENCE [LARGE SCALE GENOMIC DNA]</scope>
    <source>
        <strain evidence="4 5">SaN35-3</strain>
    </source>
</reference>
<dbReference type="InterPro" id="IPR000644">
    <property type="entry name" value="CBS_dom"/>
</dbReference>
<dbReference type="Pfam" id="PF00571">
    <property type="entry name" value="CBS"/>
    <property type="match status" value="1"/>
</dbReference>
<evidence type="ECO:0000313" key="5">
    <source>
        <dbReference type="Proteomes" id="UP001197974"/>
    </source>
</evidence>
<keyword evidence="2" id="KW-0129">CBS domain</keyword>